<sequence length="629" mass="69766">MRPPAPPSLPGRRGPVWGHVLALALAVLCLLIVVFAWKLRPALPSSSRLLLSPLLGNMEACLVQDGLREDFPKEFQQVPASCLGPQGSAAEMVKATLQRLGRPQGEGLELGYTLSVPLLRYVQWNGRAWEVRGEALDRVVRTVAQAQRPVVLYLFATHFEVHSQAEERLAADPANLAWTPKGPLPLDTYLGARIFPWSVARQDNEITRVRKLVVDALAERMCAAGDAAMHPLRALTVLGETHQLFPGFEAGMGFAAEGYAVTDYSPASVAGFHAFLRQRYGDIARLNAHLKSEFASFDAVEPPSRNIRSEPLQNFFQHIDSYAAGTVPVSGWVHSPDAKLQKQLAVAVFVDGRPYSHAPVHMHRQDVAQAKPDFLTPDVGWRADIRYPALGEGLHRIDVVLQAGGRSLGLLATRQIAVMDRHQGEPRPHAAEALPDFGKLPDGVEFWVDSPQDRQALFYNPLVTDWNDFREQQVADYIQGFSEHIGHGCLGRVPRFAHQLNPHANASWDASRYAVERSLQRMPGLSLGVSLYGEDTYGPLVGQMLRRYGHTAYGVTEFHPLVALSPQRLEKVLTMHRRQGARFLSFFMEARPEDATGTQSSNEFSFDADNRAHGSDALYRSLRQVLQPH</sequence>
<accession>A0ABN4SNK2</accession>
<dbReference type="EMBL" id="CP017420">
    <property type="protein sequence ID" value="AOV03524.1"/>
    <property type="molecule type" value="Genomic_DNA"/>
</dbReference>
<dbReference type="RefSeq" id="WP_046238647.1">
    <property type="nucleotide sequence ID" value="NZ_CBCSDN010000026.1"/>
</dbReference>
<evidence type="ECO:0000256" key="1">
    <source>
        <dbReference type="SAM" id="Phobius"/>
    </source>
</evidence>
<feature type="transmembrane region" description="Helical" evidence="1">
    <location>
        <begin position="20"/>
        <end position="39"/>
    </location>
</feature>
<evidence type="ECO:0000313" key="3">
    <source>
        <dbReference type="Proteomes" id="UP000095607"/>
    </source>
</evidence>
<gene>
    <name evidence="2" type="ORF">BI380_20315</name>
</gene>
<reference evidence="2 3" key="1">
    <citation type="submission" date="2016-09" db="EMBL/GenBank/DDBJ databases">
        <title>Complete genome sequence of Deltia acidovorans CM13 isolated from murine proximal colonic tissue.</title>
        <authorList>
            <person name="Saffarian A."/>
        </authorList>
    </citation>
    <scope>NUCLEOTIDE SEQUENCE [LARGE SCALE GENOMIC DNA]</scope>
    <source>
        <strain evidence="2 3">CM13</strain>
    </source>
</reference>
<evidence type="ECO:0008006" key="4">
    <source>
        <dbReference type="Google" id="ProtNLM"/>
    </source>
</evidence>
<organism evidence="2 3">
    <name type="scientific">Delftia tsuruhatensis</name>
    <dbReference type="NCBI Taxonomy" id="180282"/>
    <lineage>
        <taxon>Bacteria</taxon>
        <taxon>Pseudomonadati</taxon>
        <taxon>Pseudomonadota</taxon>
        <taxon>Betaproteobacteria</taxon>
        <taxon>Burkholderiales</taxon>
        <taxon>Comamonadaceae</taxon>
        <taxon>Delftia</taxon>
    </lineage>
</organism>
<keyword evidence="3" id="KW-1185">Reference proteome</keyword>
<keyword evidence="1" id="KW-0472">Membrane</keyword>
<keyword evidence="1" id="KW-1133">Transmembrane helix</keyword>
<dbReference type="Gene3D" id="3.20.20.80">
    <property type="entry name" value="Glycosidases"/>
    <property type="match status" value="1"/>
</dbReference>
<proteinExistence type="predicted"/>
<dbReference type="Proteomes" id="UP000095607">
    <property type="component" value="Chromosome"/>
</dbReference>
<name>A0ABN4SNK2_9BURK</name>
<protein>
    <recommendedName>
        <fullName evidence="4">Glycoside hydrolase family 42 N-terminal domain-containing protein</fullName>
    </recommendedName>
</protein>
<keyword evidence="1" id="KW-0812">Transmembrane</keyword>
<evidence type="ECO:0000313" key="2">
    <source>
        <dbReference type="EMBL" id="AOV03524.1"/>
    </source>
</evidence>